<dbReference type="RefSeq" id="WP_027070277.1">
    <property type="nucleotide sequence ID" value="NZ_AUHT01000011.1"/>
</dbReference>
<dbReference type="InterPro" id="IPR010239">
    <property type="entry name" value="CHP02001"/>
</dbReference>
<name>A0A0A0M889_9GAMM</name>
<dbReference type="Pfam" id="PF09694">
    <property type="entry name" value="Gcw_chp"/>
    <property type="match status" value="1"/>
</dbReference>
<gene>
    <name evidence="2" type="ORF">N791_09670</name>
</gene>
<protein>
    <submittedName>
        <fullName evidence="2">Uncharacterized protein</fullName>
    </submittedName>
</protein>
<dbReference type="AlphaFoldDB" id="A0A0A0M889"/>
<comment type="caution">
    <text evidence="2">The sequence shown here is derived from an EMBL/GenBank/DDBJ whole genome shotgun (WGS) entry which is preliminary data.</text>
</comment>
<sequence length="243" mass="25969">MRNTLFPILALSLAVAPGEALAQSGGEPAWSVGGSVTAATDYVWRGVSQTNEDPALMLDLYAGHESGWYAGASAANVDFDDPEDGMDYELAPYVGWAGELGAGTELDVFVSRVMYPGHNDGYDIDYTEIEATLGFAEYYHVGVAYSPDIFNLGEHGTYYSVGAGWPLGESGVVLAAQAGYYDLDDAAGDSYSDWMVGLTRGFGPVDVQLQYTDTTSFGAILEESVGAREWADGRAALLVTWEF</sequence>
<dbReference type="Proteomes" id="UP000030003">
    <property type="component" value="Unassembled WGS sequence"/>
</dbReference>
<keyword evidence="1" id="KW-0732">Signal</keyword>
<feature type="chain" id="PRO_5001966621" evidence="1">
    <location>
        <begin position="23"/>
        <end position="243"/>
    </location>
</feature>
<accession>A0A0A0M889</accession>
<proteinExistence type="predicted"/>
<feature type="signal peptide" evidence="1">
    <location>
        <begin position="1"/>
        <end position="22"/>
    </location>
</feature>
<dbReference type="STRING" id="1385515.GCA_000423325_02255"/>
<dbReference type="eggNOG" id="ENOG502Z9EH">
    <property type="taxonomic scope" value="Bacteria"/>
</dbReference>
<evidence type="ECO:0000313" key="2">
    <source>
        <dbReference type="EMBL" id="KGO99295.1"/>
    </source>
</evidence>
<dbReference type="OrthoDB" id="9793561at2"/>
<dbReference type="NCBIfam" id="TIGR02001">
    <property type="entry name" value="gcw_chp"/>
    <property type="match status" value="1"/>
</dbReference>
<dbReference type="EMBL" id="AVBH01000023">
    <property type="protein sequence ID" value="KGO99295.1"/>
    <property type="molecule type" value="Genomic_DNA"/>
</dbReference>
<evidence type="ECO:0000256" key="1">
    <source>
        <dbReference type="SAM" id="SignalP"/>
    </source>
</evidence>
<reference evidence="2 3" key="1">
    <citation type="submission" date="2013-08" db="EMBL/GenBank/DDBJ databases">
        <title>Genomic analysis of Lysobacter defluvii.</title>
        <authorList>
            <person name="Wang Q."/>
            <person name="Wang G."/>
        </authorList>
    </citation>
    <scope>NUCLEOTIDE SEQUENCE [LARGE SCALE GENOMIC DNA]</scope>
    <source>
        <strain evidence="2 3">IMMIB APB-9</strain>
    </source>
</reference>
<organism evidence="2 3">
    <name type="scientific">Lysobacter defluvii IMMIB APB-9 = DSM 18482</name>
    <dbReference type="NCBI Taxonomy" id="1385515"/>
    <lineage>
        <taxon>Bacteria</taxon>
        <taxon>Pseudomonadati</taxon>
        <taxon>Pseudomonadota</taxon>
        <taxon>Gammaproteobacteria</taxon>
        <taxon>Lysobacterales</taxon>
        <taxon>Lysobacteraceae</taxon>
        <taxon>Novilysobacter</taxon>
    </lineage>
</organism>
<keyword evidence="3" id="KW-1185">Reference proteome</keyword>
<evidence type="ECO:0000313" key="3">
    <source>
        <dbReference type="Proteomes" id="UP000030003"/>
    </source>
</evidence>